<dbReference type="Proteomes" id="UP000481153">
    <property type="component" value="Unassembled WGS sequence"/>
</dbReference>
<dbReference type="Gene3D" id="3.40.30.10">
    <property type="entry name" value="Glutaredoxin"/>
    <property type="match status" value="1"/>
</dbReference>
<name>A0A6G0WBY1_9STRA</name>
<dbReference type="Pfam" id="PF13462">
    <property type="entry name" value="Thioredoxin_4"/>
    <property type="match status" value="1"/>
</dbReference>
<keyword evidence="1" id="KW-0732">Signal</keyword>
<protein>
    <recommendedName>
        <fullName evidence="2">Thioredoxin-like fold domain-containing protein</fullName>
    </recommendedName>
</protein>
<dbReference type="InterPro" id="IPR012336">
    <property type="entry name" value="Thioredoxin-like_fold"/>
</dbReference>
<organism evidence="3 4">
    <name type="scientific">Aphanomyces euteiches</name>
    <dbReference type="NCBI Taxonomy" id="100861"/>
    <lineage>
        <taxon>Eukaryota</taxon>
        <taxon>Sar</taxon>
        <taxon>Stramenopiles</taxon>
        <taxon>Oomycota</taxon>
        <taxon>Saprolegniomycetes</taxon>
        <taxon>Saprolegniales</taxon>
        <taxon>Verrucalvaceae</taxon>
        <taxon>Aphanomyces</taxon>
    </lineage>
</organism>
<gene>
    <name evidence="3" type="ORF">Ae201684_016632</name>
</gene>
<dbReference type="EMBL" id="VJMJ01000264">
    <property type="protein sequence ID" value="KAF0724758.1"/>
    <property type="molecule type" value="Genomic_DNA"/>
</dbReference>
<evidence type="ECO:0000313" key="3">
    <source>
        <dbReference type="EMBL" id="KAF0724758.1"/>
    </source>
</evidence>
<feature type="chain" id="PRO_5026154679" description="Thioredoxin-like fold domain-containing protein" evidence="1">
    <location>
        <begin position="18"/>
        <end position="278"/>
    </location>
</feature>
<evidence type="ECO:0000256" key="1">
    <source>
        <dbReference type="SAM" id="SignalP"/>
    </source>
</evidence>
<dbReference type="VEuPathDB" id="FungiDB:AeMF1_013418"/>
<dbReference type="SUPFAM" id="SSF52833">
    <property type="entry name" value="Thioredoxin-like"/>
    <property type="match status" value="1"/>
</dbReference>
<keyword evidence="4" id="KW-1185">Reference proteome</keyword>
<reference evidence="3 4" key="1">
    <citation type="submission" date="2019-07" db="EMBL/GenBank/DDBJ databases">
        <title>Genomics analysis of Aphanomyces spp. identifies a new class of oomycete effector associated with host adaptation.</title>
        <authorList>
            <person name="Gaulin E."/>
        </authorList>
    </citation>
    <scope>NUCLEOTIDE SEQUENCE [LARGE SCALE GENOMIC DNA]</scope>
    <source>
        <strain evidence="3 4">ATCC 201684</strain>
    </source>
</reference>
<evidence type="ECO:0000259" key="2">
    <source>
        <dbReference type="Pfam" id="PF13462"/>
    </source>
</evidence>
<comment type="caution">
    <text evidence="3">The sequence shown here is derived from an EMBL/GenBank/DDBJ whole genome shotgun (WGS) entry which is preliminary data.</text>
</comment>
<evidence type="ECO:0000313" key="4">
    <source>
        <dbReference type="Proteomes" id="UP000481153"/>
    </source>
</evidence>
<feature type="signal peptide" evidence="1">
    <location>
        <begin position="1"/>
        <end position="17"/>
    </location>
</feature>
<dbReference type="InterPro" id="IPR036249">
    <property type="entry name" value="Thioredoxin-like_sf"/>
</dbReference>
<sequence>MMPRVLLVLCMSLAVLGDIPTTTPGFTFKEGRKDAPVHLEVFIDLLCPYSKAAYPALKKLGNAFHGKDFRLTFQVLPLPFHRNAFIAAQSAVTLVHAAGADAFVPWLETIYINQDKLSNAATKDVTPTQLIKQLASWATTAFPTVSLVEFTKHMQPGSEMDEKTRQLFRYSLAHGISGTPMFYLNGVHFNDADSGWSFDDWFKVIDPLVQANKEAIAPVMALHAMLPDRKVYMHASDSTCSGQARCDFADGKTMCCTASSEVCIVRYGCKNEDLLAIE</sequence>
<dbReference type="AlphaFoldDB" id="A0A6G0WBY1"/>
<accession>A0A6G0WBY1</accession>
<feature type="domain" description="Thioredoxin-like fold" evidence="2">
    <location>
        <begin position="31"/>
        <end position="194"/>
    </location>
</feature>
<dbReference type="PANTHER" id="PTHR33875:SF2">
    <property type="entry name" value="ACR183CP"/>
    <property type="match status" value="1"/>
</dbReference>
<dbReference type="PANTHER" id="PTHR33875">
    <property type="entry name" value="OS09G0542200 PROTEIN"/>
    <property type="match status" value="1"/>
</dbReference>
<proteinExistence type="predicted"/>